<dbReference type="EMBL" id="QQAX01000038">
    <property type="protein sequence ID" value="RDI37576.1"/>
    <property type="molecule type" value="Genomic_DNA"/>
</dbReference>
<proteinExistence type="predicted"/>
<name>A0A370G3I9_9COXI</name>
<accession>A0A370G3I9</accession>
<evidence type="ECO:0000313" key="2">
    <source>
        <dbReference type="Proteomes" id="UP000254720"/>
    </source>
</evidence>
<dbReference type="AlphaFoldDB" id="A0A370G3I9"/>
<dbReference type="Proteomes" id="UP000254720">
    <property type="component" value="Unassembled WGS sequence"/>
</dbReference>
<dbReference type="RefSeq" id="WP_114835436.1">
    <property type="nucleotide sequence ID" value="NZ_LR699117.1"/>
</dbReference>
<comment type="caution">
    <text evidence="1">The sequence shown here is derived from an EMBL/GenBank/DDBJ whole genome shotgun (WGS) entry which is preliminary data.</text>
</comment>
<reference evidence="1 2" key="1">
    <citation type="submission" date="2018-07" db="EMBL/GenBank/DDBJ databases">
        <title>Genomic Encyclopedia of Type Strains, Phase IV (KMG-IV): sequencing the most valuable type-strain genomes for metagenomic binning, comparative biology and taxonomic classification.</title>
        <authorList>
            <person name="Goeker M."/>
        </authorList>
    </citation>
    <scope>NUCLEOTIDE SEQUENCE [LARGE SCALE GENOMIC DNA]</scope>
    <source>
        <strain evidence="1 2">DSM 16500</strain>
    </source>
</reference>
<gene>
    <name evidence="1" type="ORF">C8D86_13816</name>
</gene>
<organism evidence="1 2">
    <name type="scientific">Aquicella lusitana</name>
    <dbReference type="NCBI Taxonomy" id="254246"/>
    <lineage>
        <taxon>Bacteria</taxon>
        <taxon>Pseudomonadati</taxon>
        <taxon>Pseudomonadota</taxon>
        <taxon>Gammaproteobacteria</taxon>
        <taxon>Legionellales</taxon>
        <taxon>Coxiellaceae</taxon>
        <taxon>Aquicella</taxon>
    </lineage>
</organism>
<keyword evidence="2" id="KW-1185">Reference proteome</keyword>
<evidence type="ECO:0000313" key="1">
    <source>
        <dbReference type="EMBL" id="RDI37576.1"/>
    </source>
</evidence>
<protein>
    <submittedName>
        <fullName evidence="1">Uncharacterized protein</fullName>
    </submittedName>
</protein>
<sequence length="94" mass="10595">MDDNLIIGKLFEYATSKPGIYGVLLSDGSKMAIECISKTYRDKSGIIWIDAILSLDKSYYEIGYFTSPTPKQEVTINASHIIAIWELSLEMIKQ</sequence>